<proteinExistence type="predicted"/>
<dbReference type="EMBL" id="JBFXLR010000017">
    <property type="protein sequence ID" value="KAL2851649.1"/>
    <property type="molecule type" value="Genomic_DNA"/>
</dbReference>
<evidence type="ECO:0000313" key="2">
    <source>
        <dbReference type="EMBL" id="KAL2851649.1"/>
    </source>
</evidence>
<comment type="caution">
    <text evidence="2">The sequence shown here is derived from an EMBL/GenBank/DDBJ whole genome shotgun (WGS) entry which is preliminary data.</text>
</comment>
<reference evidence="2 3" key="1">
    <citation type="submission" date="2024-07" db="EMBL/GenBank/DDBJ databases">
        <title>Section-level genome sequencing and comparative genomics of Aspergillus sections Usti and Cavernicolus.</title>
        <authorList>
            <consortium name="Lawrence Berkeley National Laboratory"/>
            <person name="Nybo J.L."/>
            <person name="Vesth T.C."/>
            <person name="Theobald S."/>
            <person name="Frisvad J.C."/>
            <person name="Larsen T.O."/>
            <person name="Kjaerboelling I."/>
            <person name="Rothschild-Mancinelli K."/>
            <person name="Lyhne E.K."/>
            <person name="Kogle M.E."/>
            <person name="Barry K."/>
            <person name="Clum A."/>
            <person name="Na H."/>
            <person name="Ledsgaard L."/>
            <person name="Lin J."/>
            <person name="Lipzen A."/>
            <person name="Kuo A."/>
            <person name="Riley R."/>
            <person name="Mondo S."/>
            <person name="LaButti K."/>
            <person name="Haridas S."/>
            <person name="Pangalinan J."/>
            <person name="Salamov A.A."/>
            <person name="Simmons B.A."/>
            <person name="Magnuson J.K."/>
            <person name="Chen J."/>
            <person name="Drula E."/>
            <person name="Henrissat B."/>
            <person name="Wiebenga A."/>
            <person name="Lubbers R.J."/>
            <person name="Gomes A.C."/>
            <person name="Macurrencykelacurrency M.R."/>
            <person name="Stajich J."/>
            <person name="Grigoriev I.V."/>
            <person name="Mortensen U.H."/>
            <person name="De vries R.P."/>
            <person name="Baker S.E."/>
            <person name="Andersen M.R."/>
        </authorList>
    </citation>
    <scope>NUCLEOTIDE SEQUENCE [LARGE SCALE GENOMIC DNA]</scope>
    <source>
        <strain evidence="2 3">CBS 756.74</strain>
    </source>
</reference>
<dbReference type="RefSeq" id="XP_070899906.1">
    <property type="nucleotide sequence ID" value="XM_071045345.1"/>
</dbReference>
<organism evidence="2 3">
    <name type="scientific">Aspergillus pseudodeflectus</name>
    <dbReference type="NCBI Taxonomy" id="176178"/>
    <lineage>
        <taxon>Eukaryota</taxon>
        <taxon>Fungi</taxon>
        <taxon>Dikarya</taxon>
        <taxon>Ascomycota</taxon>
        <taxon>Pezizomycotina</taxon>
        <taxon>Eurotiomycetes</taxon>
        <taxon>Eurotiomycetidae</taxon>
        <taxon>Eurotiales</taxon>
        <taxon>Aspergillaceae</taxon>
        <taxon>Aspergillus</taxon>
        <taxon>Aspergillus subgen. Nidulantes</taxon>
    </lineage>
</organism>
<dbReference type="Proteomes" id="UP001610444">
    <property type="component" value="Unassembled WGS sequence"/>
</dbReference>
<evidence type="ECO:0000313" key="3">
    <source>
        <dbReference type="Proteomes" id="UP001610444"/>
    </source>
</evidence>
<sequence length="299" mass="33598">MIGTFKGGKFETNLKAGVSSTPGLNLEYATGWAGTPSLGGSVDYIVVGWGAEKVRKVVRALEGERRKNIAEEQAQEKVRQEDEEAEVWQSHALFMATYRPTTGHLTLADLKGLYMVKCEKLSGQWDDACWGMRIDIQPQTKPLGLVAAFDFGIVLGMMLLSVSEDSLHAFVERLAAERVSDSDSDVDFEFGYPGMGDSKRKRSGGEGNPNPSFRRRLATVPENELDEPMDELDDRGYLDFPPTNNAVAYGMWIYVRFFGSDTKIELSVPKIANEPSRKPDNKWSDHRDPKYYNLYPKWH</sequence>
<evidence type="ECO:0000256" key="1">
    <source>
        <dbReference type="SAM" id="MobiDB-lite"/>
    </source>
</evidence>
<dbReference type="GeneID" id="98160509"/>
<accession>A0ABR4KH96</accession>
<feature type="region of interest" description="Disordered" evidence="1">
    <location>
        <begin position="192"/>
        <end position="224"/>
    </location>
</feature>
<keyword evidence="3" id="KW-1185">Reference proteome</keyword>
<name>A0ABR4KH96_9EURO</name>
<protein>
    <submittedName>
        <fullName evidence="2">Uncharacterized protein</fullName>
    </submittedName>
</protein>
<gene>
    <name evidence="2" type="ORF">BJX68DRAFT_265894</name>
</gene>